<dbReference type="SUPFAM" id="SSF55729">
    <property type="entry name" value="Acyl-CoA N-acyltransferases (Nat)"/>
    <property type="match status" value="1"/>
</dbReference>
<dbReference type="InterPro" id="IPR051531">
    <property type="entry name" value="N-acetyltransferase"/>
</dbReference>
<dbReference type="AlphaFoldDB" id="A0AAW9RVL5"/>
<proteinExistence type="inferred from homology"/>
<dbReference type="PANTHER" id="PTHR43792">
    <property type="entry name" value="GNAT FAMILY, PUTATIVE (AFU_ORTHOLOGUE AFUA_3G00765)-RELATED-RELATED"/>
    <property type="match status" value="1"/>
</dbReference>
<reference evidence="5 6" key="1">
    <citation type="submission" date="2024-04" db="EMBL/GenBank/DDBJ databases">
        <title>Novel genus in family Flammeovirgaceae.</title>
        <authorList>
            <person name="Nguyen T.H."/>
            <person name="Vuong T.Q."/>
            <person name="Le H."/>
            <person name="Kim S.-G."/>
        </authorList>
    </citation>
    <scope>NUCLEOTIDE SEQUENCE [LARGE SCALE GENOMIC DNA]</scope>
    <source>
        <strain evidence="5 6">JCM 23209</strain>
    </source>
</reference>
<evidence type="ECO:0000313" key="6">
    <source>
        <dbReference type="Proteomes" id="UP001403385"/>
    </source>
</evidence>
<feature type="domain" description="N-acetyltransferase" evidence="4">
    <location>
        <begin position="29"/>
        <end position="175"/>
    </location>
</feature>
<evidence type="ECO:0000313" key="5">
    <source>
        <dbReference type="EMBL" id="MEN7548834.1"/>
    </source>
</evidence>
<dbReference type="RefSeq" id="WP_346821610.1">
    <property type="nucleotide sequence ID" value="NZ_JBDKWZ010000006.1"/>
</dbReference>
<evidence type="ECO:0000256" key="2">
    <source>
        <dbReference type="ARBA" id="ARBA00023315"/>
    </source>
</evidence>
<dbReference type="Pfam" id="PF13302">
    <property type="entry name" value="Acetyltransf_3"/>
    <property type="match status" value="1"/>
</dbReference>
<accession>A0AAW9RVL5</accession>
<organism evidence="5 6">
    <name type="scientific">Rapidithrix thailandica</name>
    <dbReference type="NCBI Taxonomy" id="413964"/>
    <lineage>
        <taxon>Bacteria</taxon>
        <taxon>Pseudomonadati</taxon>
        <taxon>Bacteroidota</taxon>
        <taxon>Cytophagia</taxon>
        <taxon>Cytophagales</taxon>
        <taxon>Flammeovirgaceae</taxon>
        <taxon>Rapidithrix</taxon>
    </lineage>
</organism>
<gene>
    <name evidence="5" type="ORF">AAG747_13010</name>
</gene>
<dbReference type="Proteomes" id="UP001403385">
    <property type="component" value="Unassembled WGS sequence"/>
</dbReference>
<sequence>MDLQTEIAISRIQEKDAFAFWTMIEKNKEHIQTYFPKTLNQLYDLASTEEFVRSKIEEYETRKGVYFSLKKGGMMIGMVHVKNIDWIIPKGEIAYFIDKDHQGYGIISYAVSWLVNYCFTEMKLEKIYARVSPGNLGSKKTLIKNGFRQEGLLRKDYRDGKGNLTDTEYYGKVKES</sequence>
<keyword evidence="6" id="KW-1185">Reference proteome</keyword>
<dbReference type="PROSITE" id="PS51186">
    <property type="entry name" value="GNAT"/>
    <property type="match status" value="1"/>
</dbReference>
<comment type="similarity">
    <text evidence="3">Belongs to the acetyltransferase family. RimJ subfamily.</text>
</comment>
<dbReference type="PANTHER" id="PTHR43792:SF8">
    <property type="entry name" value="[RIBOSOMAL PROTEIN US5]-ALANINE N-ACETYLTRANSFERASE"/>
    <property type="match status" value="1"/>
</dbReference>
<keyword evidence="2" id="KW-0012">Acyltransferase</keyword>
<dbReference type="EMBL" id="JBDKWZ010000006">
    <property type="protein sequence ID" value="MEN7548834.1"/>
    <property type="molecule type" value="Genomic_DNA"/>
</dbReference>
<dbReference type="GO" id="GO:0016747">
    <property type="term" value="F:acyltransferase activity, transferring groups other than amino-acyl groups"/>
    <property type="evidence" value="ECO:0007669"/>
    <property type="project" value="InterPro"/>
</dbReference>
<evidence type="ECO:0000259" key="4">
    <source>
        <dbReference type="PROSITE" id="PS51186"/>
    </source>
</evidence>
<evidence type="ECO:0000256" key="1">
    <source>
        <dbReference type="ARBA" id="ARBA00022679"/>
    </source>
</evidence>
<name>A0AAW9RVL5_9BACT</name>
<dbReference type="InterPro" id="IPR016181">
    <property type="entry name" value="Acyl_CoA_acyltransferase"/>
</dbReference>
<evidence type="ECO:0000256" key="3">
    <source>
        <dbReference type="ARBA" id="ARBA00038502"/>
    </source>
</evidence>
<protein>
    <submittedName>
        <fullName evidence="5">GNAT family N-acetyltransferase</fullName>
    </submittedName>
</protein>
<dbReference type="InterPro" id="IPR000182">
    <property type="entry name" value="GNAT_dom"/>
</dbReference>
<comment type="caution">
    <text evidence="5">The sequence shown here is derived from an EMBL/GenBank/DDBJ whole genome shotgun (WGS) entry which is preliminary data.</text>
</comment>
<dbReference type="Gene3D" id="3.40.630.30">
    <property type="match status" value="1"/>
</dbReference>
<keyword evidence="1" id="KW-0808">Transferase</keyword>